<dbReference type="Proteomes" id="UP000178127">
    <property type="component" value="Unassembled WGS sequence"/>
</dbReference>
<sequence>MTIKGDLPDVDETKKVGWIEADPDKNQGRKFLIADRDFELPDWVKEDGYERLLQRVGIKEELEGGYKIVMLFANNDTSEFDRGILSQYSEEALDRNKEFYDPRNVISFPTIGQAQVCAAELVNFFESTTDRYQWSSRKYNTDTGHWEVEE</sequence>
<reference evidence="1 2" key="1">
    <citation type="journal article" date="2016" name="Nat. Commun.">
        <title>Thousands of microbial genomes shed light on interconnected biogeochemical processes in an aquifer system.</title>
        <authorList>
            <person name="Anantharaman K."/>
            <person name="Brown C.T."/>
            <person name="Hug L.A."/>
            <person name="Sharon I."/>
            <person name="Castelle C.J."/>
            <person name="Probst A.J."/>
            <person name="Thomas B.C."/>
            <person name="Singh A."/>
            <person name="Wilkins M.J."/>
            <person name="Karaoz U."/>
            <person name="Brodie E.L."/>
            <person name="Williams K.H."/>
            <person name="Hubbard S.S."/>
            <person name="Banfield J.F."/>
        </authorList>
    </citation>
    <scope>NUCLEOTIDE SEQUENCE [LARGE SCALE GENOMIC DNA]</scope>
</reference>
<evidence type="ECO:0000313" key="2">
    <source>
        <dbReference type="Proteomes" id="UP000178127"/>
    </source>
</evidence>
<dbReference type="AlphaFoldDB" id="A0A1F4V7X0"/>
<name>A0A1F4V7X0_UNCKA</name>
<evidence type="ECO:0000313" key="1">
    <source>
        <dbReference type="EMBL" id="OGC53247.1"/>
    </source>
</evidence>
<gene>
    <name evidence="1" type="ORF">A3D91_02400</name>
</gene>
<accession>A0A1F4V7X0</accession>
<proteinExistence type="predicted"/>
<dbReference type="STRING" id="1802620.A3D91_02400"/>
<organism evidence="1 2">
    <name type="scientific">candidate division WWE3 bacterium RIFCSPHIGHO2_02_FULL_38_14</name>
    <dbReference type="NCBI Taxonomy" id="1802620"/>
    <lineage>
        <taxon>Bacteria</taxon>
        <taxon>Katanobacteria</taxon>
    </lineage>
</organism>
<comment type="caution">
    <text evidence="1">The sequence shown here is derived from an EMBL/GenBank/DDBJ whole genome shotgun (WGS) entry which is preliminary data.</text>
</comment>
<dbReference type="EMBL" id="MEVD01000015">
    <property type="protein sequence ID" value="OGC53247.1"/>
    <property type="molecule type" value="Genomic_DNA"/>
</dbReference>
<protein>
    <submittedName>
        <fullName evidence="1">Uncharacterized protein</fullName>
    </submittedName>
</protein>